<keyword evidence="1" id="KW-1133">Transmembrane helix</keyword>
<dbReference type="NCBIfam" id="TIGR02532">
    <property type="entry name" value="IV_pilin_GFxxxE"/>
    <property type="match status" value="1"/>
</dbReference>
<dbReference type="PROSITE" id="PS00409">
    <property type="entry name" value="PROKAR_NTER_METHYL"/>
    <property type="match status" value="1"/>
</dbReference>
<feature type="transmembrane region" description="Helical" evidence="1">
    <location>
        <begin position="12"/>
        <end position="34"/>
    </location>
</feature>
<accession>A0ABU9D923</accession>
<sequence length="143" mass="15001">MDKRLAGQQTGFTLIEVMIAMAIFAFGLLALAALQIAALKLNSDSQYVTQANLLANEMVGMMWGSPTAAGVSAYDGLDTQNATAMPSTGMAASNALVWKADIESQLPGGRGQVNVDGTNVTITLSWQGRAGLRTYPLATQIGY</sequence>
<dbReference type="RefSeq" id="WP_341371077.1">
    <property type="nucleotide sequence ID" value="NZ_JBBPCO010000009.1"/>
</dbReference>
<gene>
    <name evidence="2" type="primary">pilV</name>
    <name evidence="2" type="ORF">WOB96_09585</name>
</gene>
<evidence type="ECO:0000256" key="1">
    <source>
        <dbReference type="SAM" id="Phobius"/>
    </source>
</evidence>
<keyword evidence="1" id="KW-0472">Membrane</keyword>
<proteinExistence type="predicted"/>
<dbReference type="NCBIfam" id="TIGR02523">
    <property type="entry name" value="type_IV_pilV"/>
    <property type="match status" value="1"/>
</dbReference>
<evidence type="ECO:0000313" key="3">
    <source>
        <dbReference type="Proteomes" id="UP001446205"/>
    </source>
</evidence>
<keyword evidence="1" id="KW-0812">Transmembrane</keyword>
<dbReference type="InterPro" id="IPR013362">
    <property type="entry name" value="Pilus_4_PilV"/>
</dbReference>
<reference evidence="2 3" key="1">
    <citation type="submission" date="2024-04" db="EMBL/GenBank/DDBJ databases">
        <authorList>
            <person name="Abashina T."/>
            <person name="Shaikin A."/>
        </authorList>
    </citation>
    <scope>NUCLEOTIDE SEQUENCE [LARGE SCALE GENOMIC DNA]</scope>
    <source>
        <strain evidence="2 3">AAFK</strain>
    </source>
</reference>
<keyword evidence="3" id="KW-1185">Reference proteome</keyword>
<dbReference type="InterPro" id="IPR012902">
    <property type="entry name" value="N_methyl_site"/>
</dbReference>
<dbReference type="Pfam" id="PF07963">
    <property type="entry name" value="N_methyl"/>
    <property type="match status" value="1"/>
</dbReference>
<comment type="caution">
    <text evidence="2">The sequence shown here is derived from an EMBL/GenBank/DDBJ whole genome shotgun (WGS) entry which is preliminary data.</text>
</comment>
<organism evidence="2 3">
    <name type="scientific">Thermithiobacillus plumbiphilus</name>
    <dbReference type="NCBI Taxonomy" id="1729899"/>
    <lineage>
        <taxon>Bacteria</taxon>
        <taxon>Pseudomonadati</taxon>
        <taxon>Pseudomonadota</taxon>
        <taxon>Acidithiobacillia</taxon>
        <taxon>Acidithiobacillales</taxon>
        <taxon>Thermithiobacillaceae</taxon>
        <taxon>Thermithiobacillus</taxon>
    </lineage>
</organism>
<name>A0ABU9D923_9PROT</name>
<dbReference type="Proteomes" id="UP001446205">
    <property type="component" value="Unassembled WGS sequence"/>
</dbReference>
<evidence type="ECO:0000313" key="2">
    <source>
        <dbReference type="EMBL" id="MEK8090019.1"/>
    </source>
</evidence>
<protein>
    <submittedName>
        <fullName evidence="2">Type IV pilus modification protein PilV</fullName>
    </submittedName>
</protein>
<dbReference type="EMBL" id="JBBPCO010000009">
    <property type="protein sequence ID" value="MEK8090019.1"/>
    <property type="molecule type" value="Genomic_DNA"/>
</dbReference>